<dbReference type="NCBIfam" id="TIGR01796">
    <property type="entry name" value="CM_mono_aroH"/>
    <property type="match status" value="1"/>
</dbReference>
<dbReference type="CDD" id="cd02185">
    <property type="entry name" value="AroH"/>
    <property type="match status" value="1"/>
</dbReference>
<evidence type="ECO:0000313" key="4">
    <source>
        <dbReference type="EMBL" id="OZS79390.1"/>
    </source>
</evidence>
<dbReference type="EC" id="5.4.99.5" evidence="1 3"/>
<dbReference type="PANTHER" id="PTHR21164:SF0">
    <property type="entry name" value="CHORISMATE MUTASE AROH"/>
    <property type="match status" value="1"/>
</dbReference>
<evidence type="ECO:0000256" key="1">
    <source>
        <dbReference type="NCBIfam" id="TIGR01796"/>
    </source>
</evidence>
<dbReference type="UniPathway" id="UPA00120">
    <property type="reaction ID" value="UER00203"/>
</dbReference>
<dbReference type="GO" id="GO:0009073">
    <property type="term" value="P:aromatic amino acid family biosynthetic process"/>
    <property type="evidence" value="ECO:0007669"/>
    <property type="project" value="UniProtKB-UniRule"/>
</dbReference>
<dbReference type="PROSITE" id="PS51167">
    <property type="entry name" value="CHORISMATE_MUT_1"/>
    <property type="match status" value="1"/>
</dbReference>
<gene>
    <name evidence="4" type="primary">aroH</name>
    <name evidence="4" type="ORF">CF394_02920</name>
</gene>
<dbReference type="GO" id="GO:0046417">
    <property type="term" value="P:chorismate metabolic process"/>
    <property type="evidence" value="ECO:0007669"/>
    <property type="project" value="TreeGrafter"/>
</dbReference>
<dbReference type="Gene3D" id="3.30.1330.40">
    <property type="entry name" value="RutC-like"/>
    <property type="match status" value="1"/>
</dbReference>
<keyword evidence="2 3" id="KW-0028">Amino-acid biosynthesis</keyword>
<evidence type="ECO:0000313" key="5">
    <source>
        <dbReference type="Proteomes" id="UP000217065"/>
    </source>
</evidence>
<feature type="binding site" evidence="2">
    <location>
        <position position="6"/>
    </location>
    <ligand>
        <name>prephenate</name>
        <dbReference type="ChEBI" id="CHEBI:29934"/>
    </ligand>
</feature>
<dbReference type="AlphaFoldDB" id="A0A264W729"/>
<dbReference type="SUPFAM" id="SSF55298">
    <property type="entry name" value="YjgF-like"/>
    <property type="match status" value="1"/>
</dbReference>
<keyword evidence="5" id="KW-1185">Reference proteome</keyword>
<keyword evidence="3" id="KW-0413">Isomerase</keyword>
<reference evidence="4 5" key="1">
    <citation type="submission" date="2017-07" db="EMBL/GenBank/DDBJ databases">
        <title>Tetzosporium hominis gen.nov. sp.nov.</title>
        <authorList>
            <person name="Tetz G."/>
            <person name="Tetz V."/>
        </authorList>
    </citation>
    <scope>NUCLEOTIDE SEQUENCE [LARGE SCALE GENOMIC DNA]</scope>
    <source>
        <strain evidence="4 5">VT-49</strain>
    </source>
</reference>
<dbReference type="InterPro" id="IPR008243">
    <property type="entry name" value="Chorismate_mutase_AroH"/>
</dbReference>
<dbReference type="GO" id="GO:0008652">
    <property type="term" value="P:amino acid biosynthetic process"/>
    <property type="evidence" value="ECO:0007669"/>
    <property type="project" value="UniProtKB-UniRule"/>
</dbReference>
<dbReference type="InterPro" id="IPR035959">
    <property type="entry name" value="RutC-like_sf"/>
</dbReference>
<proteinExistence type="predicted"/>
<dbReference type="OrthoDB" id="9802232at2"/>
<evidence type="ECO:0000256" key="3">
    <source>
        <dbReference type="PROSITE-ProRule" id="PRU00514"/>
    </source>
</evidence>
<name>A0A264W729_9BACL</name>
<keyword evidence="2 3" id="KW-0057">Aromatic amino acid biosynthesis</keyword>
<feature type="binding site" evidence="2">
    <location>
        <position position="107"/>
    </location>
    <ligand>
        <name>prephenate</name>
        <dbReference type="ChEBI" id="CHEBI:29934"/>
    </ligand>
</feature>
<comment type="caution">
    <text evidence="4">The sequence shown here is derived from an EMBL/GenBank/DDBJ whole genome shotgun (WGS) entry which is preliminary data.</text>
</comment>
<dbReference type="EMBL" id="NOKQ01000134">
    <property type="protein sequence ID" value="OZS79390.1"/>
    <property type="molecule type" value="Genomic_DNA"/>
</dbReference>
<protein>
    <recommendedName>
        <fullName evidence="1 3">chorismate mutase</fullName>
        <ecNumber evidence="1 3">5.4.99.5</ecNumber>
    </recommendedName>
</protein>
<evidence type="ECO:0000256" key="2">
    <source>
        <dbReference type="PIRSR" id="PIRSR005965-1"/>
    </source>
</evidence>
<dbReference type="PANTHER" id="PTHR21164">
    <property type="entry name" value="CHORISMATE MUTASE"/>
    <property type="match status" value="1"/>
</dbReference>
<organism evidence="4 5">
    <name type="scientific">Tetzosporium hominis</name>
    <dbReference type="NCBI Taxonomy" id="2020506"/>
    <lineage>
        <taxon>Bacteria</taxon>
        <taxon>Bacillati</taxon>
        <taxon>Bacillota</taxon>
        <taxon>Bacilli</taxon>
        <taxon>Bacillales</taxon>
        <taxon>Caryophanaceae</taxon>
        <taxon>Tetzosporium</taxon>
    </lineage>
</organism>
<dbReference type="Pfam" id="PF07736">
    <property type="entry name" value="CM_1"/>
    <property type="match status" value="1"/>
</dbReference>
<dbReference type="Proteomes" id="UP000217065">
    <property type="component" value="Unassembled WGS sequence"/>
</dbReference>
<feature type="binding site" evidence="2">
    <location>
        <position position="89"/>
    </location>
    <ligand>
        <name>prephenate</name>
        <dbReference type="ChEBI" id="CHEBI:29934"/>
    </ligand>
</feature>
<dbReference type="PIRSF" id="PIRSF005965">
    <property type="entry name" value="Chor_mut_AroH"/>
    <property type="match status" value="1"/>
</dbReference>
<dbReference type="RefSeq" id="WP_094941771.1">
    <property type="nucleotide sequence ID" value="NZ_NOKQ01000134.1"/>
</dbReference>
<comment type="catalytic activity">
    <reaction evidence="3">
        <text>chorismate = prephenate</text>
        <dbReference type="Rhea" id="RHEA:13897"/>
        <dbReference type="ChEBI" id="CHEBI:29748"/>
        <dbReference type="ChEBI" id="CHEBI:29934"/>
        <dbReference type="EC" id="5.4.99.5"/>
    </reaction>
</comment>
<dbReference type="GO" id="GO:0004106">
    <property type="term" value="F:chorismate mutase activity"/>
    <property type="evidence" value="ECO:0007669"/>
    <property type="project" value="UniProtKB-UniRule"/>
</dbReference>
<accession>A0A264W729</accession>
<sequence length="121" mass="13514">MIRGVRGATTIEIDQPEAVMEATQTLAREMAKQNNIEPEEVASVLISTTPDIVSAFPAKAVRTITGWEYVPVMCTHEMNVQPSLPRCIRIMMHVNSTVAQNKIQHVYLNEAISLRPDLVKK</sequence>